<dbReference type="Proteomes" id="UP000636800">
    <property type="component" value="Chromosome 2"/>
</dbReference>
<accession>A0A835VCU8</accession>
<evidence type="ECO:0000313" key="3">
    <source>
        <dbReference type="Proteomes" id="UP000636800"/>
    </source>
</evidence>
<protein>
    <submittedName>
        <fullName evidence="2">Uncharacterized protein</fullName>
    </submittedName>
</protein>
<dbReference type="OrthoDB" id="344345at2759"/>
<evidence type="ECO:0000256" key="1">
    <source>
        <dbReference type="SAM" id="MobiDB-lite"/>
    </source>
</evidence>
<keyword evidence="3" id="KW-1185">Reference proteome</keyword>
<comment type="caution">
    <text evidence="2">The sequence shown here is derived from an EMBL/GenBank/DDBJ whole genome shotgun (WGS) entry which is preliminary data.</text>
</comment>
<gene>
    <name evidence="2" type="ORF">HPP92_005693</name>
</gene>
<sequence length="61" mass="7307">MLVSLKNKRKVAEKKAREHRTDKAKKRTGFLRAPKQFHAPLSFFPLVARRTELGKRRRFWS</sequence>
<dbReference type="AlphaFoldDB" id="A0A835VCU8"/>
<reference evidence="2 3" key="1">
    <citation type="journal article" date="2020" name="Nat. Food">
        <title>A phased Vanilla planifolia genome enables genetic improvement of flavour and production.</title>
        <authorList>
            <person name="Hasing T."/>
            <person name="Tang H."/>
            <person name="Brym M."/>
            <person name="Khazi F."/>
            <person name="Huang T."/>
            <person name="Chambers A.H."/>
        </authorList>
    </citation>
    <scope>NUCLEOTIDE SEQUENCE [LARGE SCALE GENOMIC DNA]</scope>
    <source>
        <tissue evidence="2">Leaf</tissue>
    </source>
</reference>
<proteinExistence type="predicted"/>
<evidence type="ECO:0000313" key="2">
    <source>
        <dbReference type="EMBL" id="KAG0492295.1"/>
    </source>
</evidence>
<dbReference type="EMBL" id="JADCNL010000002">
    <property type="protein sequence ID" value="KAG0492295.1"/>
    <property type="molecule type" value="Genomic_DNA"/>
</dbReference>
<feature type="region of interest" description="Disordered" evidence="1">
    <location>
        <begin position="1"/>
        <end position="29"/>
    </location>
</feature>
<name>A0A835VCU8_VANPL</name>
<feature type="compositionally biased region" description="Basic residues" evidence="1">
    <location>
        <begin position="1"/>
        <end position="12"/>
    </location>
</feature>
<organism evidence="2 3">
    <name type="scientific">Vanilla planifolia</name>
    <name type="common">Vanilla</name>
    <dbReference type="NCBI Taxonomy" id="51239"/>
    <lineage>
        <taxon>Eukaryota</taxon>
        <taxon>Viridiplantae</taxon>
        <taxon>Streptophyta</taxon>
        <taxon>Embryophyta</taxon>
        <taxon>Tracheophyta</taxon>
        <taxon>Spermatophyta</taxon>
        <taxon>Magnoliopsida</taxon>
        <taxon>Liliopsida</taxon>
        <taxon>Asparagales</taxon>
        <taxon>Orchidaceae</taxon>
        <taxon>Vanilloideae</taxon>
        <taxon>Vanilleae</taxon>
        <taxon>Vanilla</taxon>
    </lineage>
</organism>